<name>S3C923_OPHP1</name>
<evidence type="ECO:0000313" key="1">
    <source>
        <dbReference type="EMBL" id="EPE09352.1"/>
    </source>
</evidence>
<accession>S3C923</accession>
<protein>
    <submittedName>
        <fullName evidence="1">Uncharacterized protein</fullName>
    </submittedName>
</protein>
<dbReference type="HOGENOM" id="CLU_980381_0_0_1"/>
<reference evidence="1 2" key="1">
    <citation type="journal article" date="2013" name="BMC Genomics">
        <title>The genome and transcriptome of the pine saprophyte Ophiostoma piceae, and a comparison with the bark beetle-associated pine pathogen Grosmannia clavigera.</title>
        <authorList>
            <person name="Haridas S."/>
            <person name="Wang Y."/>
            <person name="Lim L."/>
            <person name="Massoumi Alamouti S."/>
            <person name="Jackman S."/>
            <person name="Docking R."/>
            <person name="Robertson G."/>
            <person name="Birol I."/>
            <person name="Bohlmann J."/>
            <person name="Breuil C."/>
        </authorList>
    </citation>
    <scope>NUCLEOTIDE SEQUENCE [LARGE SCALE GENOMIC DNA]</scope>
    <source>
        <strain evidence="1 2">UAMH 11346</strain>
    </source>
</reference>
<dbReference type="Proteomes" id="UP000016923">
    <property type="component" value="Unassembled WGS sequence"/>
</dbReference>
<proteinExistence type="predicted"/>
<keyword evidence="2" id="KW-1185">Reference proteome</keyword>
<sequence>MAAQRKRGRKLKPTGDQLAQRITSMFASRFPANDPRRQKYWQAKTLSTCGVHKDTTTSLLHDTDLAFYLLPPFNYLMQSSDFVVEPATEAEPAIKAKAASKTKTKPASEAEPAIKAKTGSMTMTDSMSAGPASTYTTDWMPSNMFNGDASKVLARSSQMKMPVMPNKPAYMAQRDQLAKLASEADRASMAGTDCMAKSTLTTKSALTAKPVTDDTPATITESTTYTKANVPVESAQTPLEATTALIQALVRDHKEQISMMNNYIEYLSEKLKYKPKHTEQDRRQ</sequence>
<evidence type="ECO:0000313" key="2">
    <source>
        <dbReference type="Proteomes" id="UP000016923"/>
    </source>
</evidence>
<gene>
    <name evidence="1" type="ORF">F503_07128</name>
</gene>
<dbReference type="EMBL" id="KE148147">
    <property type="protein sequence ID" value="EPE09352.1"/>
    <property type="molecule type" value="Genomic_DNA"/>
</dbReference>
<organism evidence="1 2">
    <name type="scientific">Ophiostoma piceae (strain UAMH 11346)</name>
    <name type="common">Sap stain fungus</name>
    <dbReference type="NCBI Taxonomy" id="1262450"/>
    <lineage>
        <taxon>Eukaryota</taxon>
        <taxon>Fungi</taxon>
        <taxon>Dikarya</taxon>
        <taxon>Ascomycota</taxon>
        <taxon>Pezizomycotina</taxon>
        <taxon>Sordariomycetes</taxon>
        <taxon>Sordariomycetidae</taxon>
        <taxon>Ophiostomatales</taxon>
        <taxon>Ophiostomataceae</taxon>
        <taxon>Ophiostoma</taxon>
    </lineage>
</organism>
<dbReference type="VEuPathDB" id="FungiDB:F503_07128"/>
<dbReference type="AlphaFoldDB" id="S3C923"/>